<keyword evidence="4" id="KW-1185">Reference proteome</keyword>
<organism evidence="3 4">
    <name type="scientific">Carnobacterium antarcticum</name>
    <dbReference type="NCBI Taxonomy" id="2126436"/>
    <lineage>
        <taxon>Bacteria</taxon>
        <taxon>Bacillati</taxon>
        <taxon>Bacillota</taxon>
        <taxon>Bacilli</taxon>
        <taxon>Lactobacillales</taxon>
        <taxon>Carnobacteriaceae</taxon>
        <taxon>Carnobacterium</taxon>
    </lineage>
</organism>
<feature type="signal peptide" evidence="1">
    <location>
        <begin position="1"/>
        <end position="29"/>
    </location>
</feature>
<dbReference type="Pfam" id="PF12010">
    <property type="entry name" value="DUF3502"/>
    <property type="match status" value="1"/>
</dbReference>
<sequence length="496" mass="55382">MKINFKKTLVKGAVALLCGAALVGCGRLAAGDSKESENKNSGGDKDTVLMYQVGVAPENLDELMEIANKRIEDEVGVRLKIQYIGWGDYEKKMNVITSSGENYDIAFAQDYLNNAQKGAYADLTELAQKYAPETMEQIDEAYITGNTIDGKLYAIPVNANVYAQQMFTFNPTFLDKYDMNISKVETLEDLEPFLQTVKDNESGVVPLTAGSGWRIEKDLDYLIGNNVPLGIDLNGDPKKLINPYEEGDSLLPLLDTMHDYYTKGFVPADAATSQTAYNTDEDTWFVRQETQGPYDYGDYLLQRITGKEITSRPFSKAAKTVAQARMANFVISNNSKKKEESMKVLNLLNSDPELLNGLVYGVEGRNWEKTDEEGRIRLLDGYSDPKSGYMSAWNLANNAILYIDEKVTDEQIEHRDKSIEEAEESPLLGFNFVTDNVKTEITNVNNVAAQYTAGLQTGSVDPKKVVPEYLEKLKEAGLDKIQEEAQKQFDEFNANK</sequence>
<dbReference type="PANTHER" id="PTHR43649">
    <property type="entry name" value="ARABINOSE-BINDING PROTEIN-RELATED"/>
    <property type="match status" value="1"/>
</dbReference>
<dbReference type="RefSeq" id="WP_058918747.1">
    <property type="nucleotide sequence ID" value="NZ_JBHSQC010000002.1"/>
</dbReference>
<evidence type="ECO:0000256" key="1">
    <source>
        <dbReference type="SAM" id="SignalP"/>
    </source>
</evidence>
<dbReference type="InterPro" id="IPR022627">
    <property type="entry name" value="DUF3502"/>
</dbReference>
<dbReference type="Gene3D" id="3.40.190.10">
    <property type="entry name" value="Periplasmic binding protein-like II"/>
    <property type="match status" value="1"/>
</dbReference>
<dbReference type="PROSITE" id="PS51257">
    <property type="entry name" value="PROKAR_LIPOPROTEIN"/>
    <property type="match status" value="1"/>
</dbReference>
<dbReference type="EMBL" id="JBHUFF010000022">
    <property type="protein sequence ID" value="MFD1800494.1"/>
    <property type="molecule type" value="Genomic_DNA"/>
</dbReference>
<accession>A0ABW4NPY6</accession>
<keyword evidence="1" id="KW-0732">Signal</keyword>
<dbReference type="SUPFAM" id="SSF53850">
    <property type="entry name" value="Periplasmic binding protein-like II"/>
    <property type="match status" value="1"/>
</dbReference>
<gene>
    <name evidence="3" type="ORF">ACFSBK_11605</name>
</gene>
<dbReference type="Pfam" id="PF13416">
    <property type="entry name" value="SBP_bac_8"/>
    <property type="match status" value="1"/>
</dbReference>
<evidence type="ECO:0000313" key="4">
    <source>
        <dbReference type="Proteomes" id="UP001597285"/>
    </source>
</evidence>
<dbReference type="InterPro" id="IPR006059">
    <property type="entry name" value="SBP"/>
</dbReference>
<evidence type="ECO:0000313" key="3">
    <source>
        <dbReference type="EMBL" id="MFD1800494.1"/>
    </source>
</evidence>
<name>A0ABW4NPY6_9LACT</name>
<dbReference type="Proteomes" id="UP001597285">
    <property type="component" value="Unassembled WGS sequence"/>
</dbReference>
<evidence type="ECO:0000259" key="2">
    <source>
        <dbReference type="Pfam" id="PF12010"/>
    </source>
</evidence>
<proteinExistence type="predicted"/>
<reference evidence="4" key="1">
    <citation type="journal article" date="2019" name="Int. J. Syst. Evol. Microbiol.">
        <title>The Global Catalogue of Microorganisms (GCM) 10K type strain sequencing project: providing services to taxonomists for standard genome sequencing and annotation.</title>
        <authorList>
            <consortium name="The Broad Institute Genomics Platform"/>
            <consortium name="The Broad Institute Genome Sequencing Center for Infectious Disease"/>
            <person name="Wu L."/>
            <person name="Ma J."/>
        </authorList>
    </citation>
    <scope>NUCLEOTIDE SEQUENCE [LARGE SCALE GENOMIC DNA]</scope>
    <source>
        <strain evidence="4">KCTC 42143</strain>
    </source>
</reference>
<dbReference type="InterPro" id="IPR050490">
    <property type="entry name" value="Bact_solute-bd_prot1"/>
</dbReference>
<dbReference type="PANTHER" id="PTHR43649:SF17">
    <property type="entry name" value="ABC TRANSPORTER SOLUTE BINDING PROTEIN-SUGAR TRANSPORT"/>
    <property type="match status" value="1"/>
</dbReference>
<feature type="chain" id="PRO_5045222134" evidence="1">
    <location>
        <begin position="30"/>
        <end position="496"/>
    </location>
</feature>
<comment type="caution">
    <text evidence="3">The sequence shown here is derived from an EMBL/GenBank/DDBJ whole genome shotgun (WGS) entry which is preliminary data.</text>
</comment>
<feature type="domain" description="DUF3502" evidence="2">
    <location>
        <begin position="426"/>
        <end position="493"/>
    </location>
</feature>
<protein>
    <submittedName>
        <fullName evidence="3">ABC transporter substrate-binding protein</fullName>
    </submittedName>
</protein>